<evidence type="ECO:0000256" key="4">
    <source>
        <dbReference type="ARBA" id="ARBA00022801"/>
    </source>
</evidence>
<dbReference type="SUPFAM" id="SSF52200">
    <property type="entry name" value="Toll/Interleukin receptor TIR domain"/>
    <property type="match status" value="1"/>
</dbReference>
<accession>A0A0C3X0M3</accession>
<dbReference type="Gene3D" id="3.40.50.10140">
    <property type="entry name" value="Toll/interleukin-1 receptor homology (TIR) domain"/>
    <property type="match status" value="1"/>
</dbReference>
<dbReference type="Gramene" id="rna24370">
    <property type="protein sequence ID" value="RHN61864.1"/>
    <property type="gene ID" value="gene24370"/>
</dbReference>
<dbReference type="InterPro" id="IPR032675">
    <property type="entry name" value="LRR_dom_sf"/>
</dbReference>
<reference evidence="9 12" key="1">
    <citation type="journal article" date="2011" name="Nature">
        <title>The Medicago genome provides insight into the evolution of rhizobial symbioses.</title>
        <authorList>
            <person name="Young N.D."/>
            <person name="Debelle F."/>
            <person name="Oldroyd G.E."/>
            <person name="Geurts R."/>
            <person name="Cannon S.B."/>
            <person name="Udvardi M.K."/>
            <person name="Benedito V.A."/>
            <person name="Mayer K.F."/>
            <person name="Gouzy J."/>
            <person name="Schoof H."/>
            <person name="Van de Peer Y."/>
            <person name="Proost S."/>
            <person name="Cook D.R."/>
            <person name="Meyers B.C."/>
            <person name="Spannagl M."/>
            <person name="Cheung F."/>
            <person name="De Mita S."/>
            <person name="Krishnakumar V."/>
            <person name="Gundlach H."/>
            <person name="Zhou S."/>
            <person name="Mudge J."/>
            <person name="Bharti A.K."/>
            <person name="Murray J.D."/>
            <person name="Naoumkina M.A."/>
            <person name="Rosen B."/>
            <person name="Silverstein K.A."/>
            <person name="Tang H."/>
            <person name="Rombauts S."/>
            <person name="Zhao P.X."/>
            <person name="Zhou P."/>
            <person name="Barbe V."/>
            <person name="Bardou P."/>
            <person name="Bechner M."/>
            <person name="Bellec A."/>
            <person name="Berger A."/>
            <person name="Berges H."/>
            <person name="Bidwell S."/>
            <person name="Bisseling T."/>
            <person name="Choisne N."/>
            <person name="Couloux A."/>
            <person name="Denny R."/>
            <person name="Deshpande S."/>
            <person name="Dai X."/>
            <person name="Doyle J.J."/>
            <person name="Dudez A.M."/>
            <person name="Farmer A.D."/>
            <person name="Fouteau S."/>
            <person name="Franken C."/>
            <person name="Gibelin C."/>
            <person name="Gish J."/>
            <person name="Goldstein S."/>
            <person name="Gonzalez A.J."/>
            <person name="Green P.J."/>
            <person name="Hallab A."/>
            <person name="Hartog M."/>
            <person name="Hua A."/>
            <person name="Humphray S.J."/>
            <person name="Jeong D.H."/>
            <person name="Jing Y."/>
            <person name="Jocker A."/>
            <person name="Kenton S.M."/>
            <person name="Kim D.J."/>
            <person name="Klee K."/>
            <person name="Lai H."/>
            <person name="Lang C."/>
            <person name="Lin S."/>
            <person name="Macmil S.L."/>
            <person name="Magdelenat G."/>
            <person name="Matthews L."/>
            <person name="McCorrison J."/>
            <person name="Monaghan E.L."/>
            <person name="Mun J.H."/>
            <person name="Najar F.Z."/>
            <person name="Nicholson C."/>
            <person name="Noirot C."/>
            <person name="O'Bleness M."/>
            <person name="Paule C.R."/>
            <person name="Poulain J."/>
            <person name="Prion F."/>
            <person name="Qin B."/>
            <person name="Qu C."/>
            <person name="Retzel E.F."/>
            <person name="Riddle C."/>
            <person name="Sallet E."/>
            <person name="Samain S."/>
            <person name="Samson N."/>
            <person name="Sanders I."/>
            <person name="Saurat O."/>
            <person name="Scarpelli C."/>
            <person name="Schiex T."/>
            <person name="Segurens B."/>
            <person name="Severin A.J."/>
            <person name="Sherrier D.J."/>
            <person name="Shi R."/>
            <person name="Sims S."/>
            <person name="Singer S.R."/>
            <person name="Sinharoy S."/>
            <person name="Sterck L."/>
            <person name="Viollet A."/>
            <person name="Wang B.B."/>
            <person name="Wang K."/>
            <person name="Wang M."/>
            <person name="Wang X."/>
            <person name="Warfsmann J."/>
            <person name="Weissenbach J."/>
            <person name="White D.D."/>
            <person name="White J.D."/>
            <person name="Wiley G.B."/>
            <person name="Wincker P."/>
            <person name="Xing Y."/>
            <person name="Yang L."/>
            <person name="Yao Z."/>
            <person name="Ying F."/>
            <person name="Zhai J."/>
            <person name="Zhou L."/>
            <person name="Zuber A."/>
            <person name="Denarie J."/>
            <person name="Dixon R.A."/>
            <person name="May G.D."/>
            <person name="Schwartz D.C."/>
            <person name="Rogers J."/>
            <person name="Quetier F."/>
            <person name="Town C.D."/>
            <person name="Roe B.A."/>
        </authorList>
    </citation>
    <scope>NUCLEOTIDE SEQUENCE [LARGE SCALE GENOMIC DNA]</scope>
    <source>
        <strain evidence="9">A17</strain>
        <strain evidence="11 12">cv. Jemalong A17</strain>
    </source>
</reference>
<dbReference type="GO" id="GO:0061809">
    <property type="term" value="F:NAD+ nucleosidase activity, cyclic ADP-ribose generating"/>
    <property type="evidence" value="ECO:0007669"/>
    <property type="project" value="UniProtKB-EC"/>
</dbReference>
<evidence type="ECO:0000313" key="10">
    <source>
        <dbReference type="EMBL" id="RHN61864.1"/>
    </source>
</evidence>
<dbReference type="InterPro" id="IPR044974">
    <property type="entry name" value="Disease_R_plants"/>
</dbReference>
<reference evidence="11" key="3">
    <citation type="submission" date="2015-04" db="UniProtKB">
        <authorList>
            <consortium name="EnsemblPlants"/>
        </authorList>
    </citation>
    <scope>IDENTIFICATION</scope>
    <source>
        <strain evidence="11">cv. Jemalong A17</strain>
    </source>
</reference>
<keyword evidence="5" id="KW-0611">Plant defense</keyword>
<keyword evidence="3" id="KW-0677">Repeat</keyword>
<dbReference type="GO" id="GO:0003677">
    <property type="term" value="F:DNA binding"/>
    <property type="evidence" value="ECO:0007669"/>
    <property type="project" value="UniProtKB-KW"/>
</dbReference>
<dbReference type="PRINTS" id="PR00364">
    <property type="entry name" value="DISEASERSIST"/>
</dbReference>
<dbReference type="SMART" id="SM00255">
    <property type="entry name" value="TIR"/>
    <property type="match status" value="1"/>
</dbReference>
<dbReference type="GO" id="GO:0006952">
    <property type="term" value="P:defense response"/>
    <property type="evidence" value="ECO:0007669"/>
    <property type="project" value="UniProtKB-KW"/>
</dbReference>
<sequence length="1054" mass="120845">MASSSNSSSSALMALPRRKNYYDVFVTFRGEDTRFNFIDHLFAALQRKGIFAFRDDTNLQKGESIPPELIRAIEGSQVFIAVLSKNYASSTWCLRELVHILDCSQVSGRRVLPVFYDVDPSEVRHQKGIYGEAFSKHEQTFQHESHVVQSWREALTQVGNISGWDLRDKPQYAEIKKIVEEILNILGHNFSSLPKELVGMNPHIEKVVNLLLLDSVDDVRVVGICGMGGIGKTTLTTALYGQISHQFDARCFIDDLSKIYRHDGQVGAQKQILHQTFGKEHFQICNLFDTDDLIRRRLRRLRALIILDNVDKVEQLDKLALNREYLGAGSRIIIISRDEHILNEYGVDEVYKVPLLNETNSLQLFCQKAFKLEHVMSGYDKMALDTLSYANGLPLAIKVLGSFLFGRDISEWRSKLARLRECPIKDIMDVLRLSFEGLENMEKDIFLDIACFFKGYNKECVTNILNCRGFHADIGLRILIDKSLISISYGTNITMHSLLVELGRKIVQENSTKDLRKWSRLWSLEHFNNVMLENMEKNVEAVVICHPRQIKTLVAETLSSMSHLRLLIFDRGVYISGSLNYLSNELRYFKWTCYPFMCLPKSFQPNQLVELYLWRSSIQQLWEGKKYLPNLKTMDLMYSKHLIKMPNFGEVPNLERLNLDGCVNLVQIDPSIGLLRKLVFLNLKNCKNLISIPNNIFGLTSLKYLNLSWCSKVFTNTRHLNKLDSSEIVLHSQSTTSSLYHNADKGLVSRLLSSLLSFSFLWELDISFCGLSQMPDAIGCIPWLGRLILMGNNFVTLPSFRELSNLVYLDLQHCKQLKFLPELPLPHSSPSVIKWDEYWKKWGLYIFNCPELGEKDQYSSMTLLWLIQFVQANQESLACFRGTIGIVIPGSEIPSWLNNQCVGKSTRIDLSPTLHDSNFIGLACCVVFSVTFDDPTMTTKEFGPDISLVFDCHTATLEFMCPVIFYGDLITLESNHTWLIYVPRDSLSYQNKAFKDVDHITMTACLEDGNGLHVDVKTCGYRYVFKQDLKQFNSTVMHHRNPFAQKRKFLAIED</sequence>
<evidence type="ECO:0000256" key="3">
    <source>
        <dbReference type="ARBA" id="ARBA00022737"/>
    </source>
</evidence>
<evidence type="ECO:0000259" key="8">
    <source>
        <dbReference type="PROSITE" id="PS50104"/>
    </source>
</evidence>
<evidence type="ECO:0000256" key="6">
    <source>
        <dbReference type="ARBA" id="ARBA00023027"/>
    </source>
</evidence>
<dbReference type="FunFam" id="3.40.50.10140:FF:000007">
    <property type="entry name" value="Disease resistance protein (TIR-NBS-LRR class)"/>
    <property type="match status" value="1"/>
</dbReference>
<name>G7JCM5_MEDTR</name>
<dbReference type="InterPro" id="IPR035897">
    <property type="entry name" value="Toll_tir_struct_dom_sf"/>
</dbReference>
<evidence type="ECO:0000256" key="7">
    <source>
        <dbReference type="ARBA" id="ARBA00047304"/>
    </source>
</evidence>
<dbReference type="EMBL" id="PSQE01000004">
    <property type="protein sequence ID" value="RHN61864.1"/>
    <property type="molecule type" value="Genomic_DNA"/>
</dbReference>
<dbReference type="InterPro" id="IPR000157">
    <property type="entry name" value="TIR_dom"/>
</dbReference>
<dbReference type="GO" id="GO:0043531">
    <property type="term" value="F:ADP binding"/>
    <property type="evidence" value="ECO:0007669"/>
    <property type="project" value="InterPro"/>
</dbReference>
<dbReference type="GO" id="GO:0007165">
    <property type="term" value="P:signal transduction"/>
    <property type="evidence" value="ECO:0007669"/>
    <property type="project" value="InterPro"/>
</dbReference>
<keyword evidence="6" id="KW-0520">NAD</keyword>
<evidence type="ECO:0000256" key="5">
    <source>
        <dbReference type="ARBA" id="ARBA00022821"/>
    </source>
</evidence>
<dbReference type="Proteomes" id="UP000265566">
    <property type="component" value="Chromosome 4"/>
</dbReference>
<evidence type="ECO:0000313" key="12">
    <source>
        <dbReference type="Proteomes" id="UP000002051"/>
    </source>
</evidence>
<dbReference type="Proteomes" id="UP000002051">
    <property type="component" value="Chromosome 4"/>
</dbReference>
<dbReference type="InterPro" id="IPR045344">
    <property type="entry name" value="C-JID"/>
</dbReference>
<dbReference type="Pfam" id="PF23282">
    <property type="entry name" value="WHD_ROQ1"/>
    <property type="match status" value="1"/>
</dbReference>
<dbReference type="EnsemblPlants" id="AES89794">
    <property type="protein sequence ID" value="AES89794"/>
    <property type="gene ID" value="MTR_4g080070"/>
</dbReference>
<keyword evidence="4" id="KW-0378">Hydrolase</keyword>
<keyword evidence="10" id="KW-0238">DNA-binding</keyword>
<dbReference type="SUPFAM" id="SSF52540">
    <property type="entry name" value="P-loop containing nucleoside triphosphate hydrolases"/>
    <property type="match status" value="1"/>
</dbReference>
<dbReference type="HOGENOM" id="CLU_001561_0_2_1"/>
<dbReference type="Gene3D" id="3.40.50.300">
    <property type="entry name" value="P-loop containing nucleotide triphosphate hydrolases"/>
    <property type="match status" value="1"/>
</dbReference>
<dbReference type="InterPro" id="IPR058192">
    <property type="entry name" value="WHD_ROQ1-like"/>
</dbReference>
<dbReference type="Gene3D" id="1.10.8.430">
    <property type="entry name" value="Helical domain of apoptotic protease-activating factors"/>
    <property type="match status" value="1"/>
</dbReference>
<dbReference type="PANTHER" id="PTHR11017:SF259">
    <property type="entry name" value="ADP-RIBOSYL CYCLASE_CYCLIC ADP-RIBOSE HYDROLASE"/>
    <property type="match status" value="1"/>
</dbReference>
<dbReference type="SUPFAM" id="SSF46785">
    <property type="entry name" value="Winged helix' DNA-binding domain"/>
    <property type="match status" value="1"/>
</dbReference>
<dbReference type="KEGG" id="mtr:11411733"/>
<gene>
    <name evidence="11" type="primary">11411733</name>
    <name evidence="9" type="ordered locus">MTR_4g080070</name>
    <name evidence="10" type="ORF">MtrunA17_Chr4g0041241</name>
</gene>
<organism evidence="9 12">
    <name type="scientific">Medicago truncatula</name>
    <name type="common">Barrel medic</name>
    <name type="synonym">Medicago tribuloides</name>
    <dbReference type="NCBI Taxonomy" id="3880"/>
    <lineage>
        <taxon>Eukaryota</taxon>
        <taxon>Viridiplantae</taxon>
        <taxon>Streptophyta</taxon>
        <taxon>Embryophyta</taxon>
        <taxon>Tracheophyta</taxon>
        <taxon>Spermatophyta</taxon>
        <taxon>Magnoliopsida</taxon>
        <taxon>eudicotyledons</taxon>
        <taxon>Gunneridae</taxon>
        <taxon>Pentapetalae</taxon>
        <taxon>rosids</taxon>
        <taxon>fabids</taxon>
        <taxon>Fabales</taxon>
        <taxon>Fabaceae</taxon>
        <taxon>Papilionoideae</taxon>
        <taxon>50 kb inversion clade</taxon>
        <taxon>NPAAA clade</taxon>
        <taxon>Hologalegina</taxon>
        <taxon>IRL clade</taxon>
        <taxon>Trifolieae</taxon>
        <taxon>Medicago</taxon>
    </lineage>
</organism>
<protein>
    <recommendedName>
        <fullName evidence="1">ADP-ribosyl cyclase/cyclic ADP-ribose hydrolase</fullName>
        <ecNumber evidence="1">3.2.2.6</ecNumber>
    </recommendedName>
</protein>
<dbReference type="InterPro" id="IPR002182">
    <property type="entry name" value="NB-ARC"/>
</dbReference>
<dbReference type="Pfam" id="PF20160">
    <property type="entry name" value="C-JID"/>
    <property type="match status" value="1"/>
</dbReference>
<dbReference type="PaxDb" id="3880-AES89794"/>
<dbReference type="SUPFAM" id="SSF52058">
    <property type="entry name" value="L domain-like"/>
    <property type="match status" value="1"/>
</dbReference>
<dbReference type="Pfam" id="PF01582">
    <property type="entry name" value="TIR"/>
    <property type="match status" value="1"/>
</dbReference>
<dbReference type="Gene3D" id="3.80.10.10">
    <property type="entry name" value="Ribonuclease Inhibitor"/>
    <property type="match status" value="2"/>
</dbReference>
<evidence type="ECO:0000313" key="11">
    <source>
        <dbReference type="EnsemblPlants" id="AES89794"/>
    </source>
</evidence>
<dbReference type="OrthoDB" id="1404028at2759"/>
<comment type="catalytic activity">
    <reaction evidence="7">
        <text>NAD(+) + H2O = ADP-D-ribose + nicotinamide + H(+)</text>
        <dbReference type="Rhea" id="RHEA:16301"/>
        <dbReference type="ChEBI" id="CHEBI:15377"/>
        <dbReference type="ChEBI" id="CHEBI:15378"/>
        <dbReference type="ChEBI" id="CHEBI:17154"/>
        <dbReference type="ChEBI" id="CHEBI:57540"/>
        <dbReference type="ChEBI" id="CHEBI:57967"/>
        <dbReference type="EC" id="3.2.2.6"/>
    </reaction>
    <physiologicalReaction direction="left-to-right" evidence="7">
        <dbReference type="Rhea" id="RHEA:16302"/>
    </physiologicalReaction>
</comment>
<keyword evidence="12" id="KW-1185">Reference proteome</keyword>
<reference evidence="9 12" key="2">
    <citation type="journal article" date="2014" name="BMC Genomics">
        <title>An improved genome release (version Mt4.0) for the model legume Medicago truncatula.</title>
        <authorList>
            <person name="Tang H."/>
            <person name="Krishnakumar V."/>
            <person name="Bidwell S."/>
            <person name="Rosen B."/>
            <person name="Chan A."/>
            <person name="Zhou S."/>
            <person name="Gentzbittel L."/>
            <person name="Childs K.L."/>
            <person name="Yandell M."/>
            <person name="Gundlach H."/>
            <person name="Mayer K.F."/>
            <person name="Schwartz D.C."/>
            <person name="Town C.D."/>
        </authorList>
    </citation>
    <scope>GENOME REANNOTATION</scope>
    <source>
        <strain evidence="11 12">cv. Jemalong A17</strain>
    </source>
</reference>
<evidence type="ECO:0000256" key="2">
    <source>
        <dbReference type="ARBA" id="ARBA00022614"/>
    </source>
</evidence>
<dbReference type="EC" id="3.2.2.6" evidence="1"/>
<dbReference type="InterPro" id="IPR042197">
    <property type="entry name" value="Apaf_helical"/>
</dbReference>
<dbReference type="InterPro" id="IPR027417">
    <property type="entry name" value="P-loop_NTPase"/>
</dbReference>
<dbReference type="AlphaFoldDB" id="G7JCM5"/>
<dbReference type="Pfam" id="PF00931">
    <property type="entry name" value="NB-ARC"/>
    <property type="match status" value="1"/>
</dbReference>
<dbReference type="PROSITE" id="PS50104">
    <property type="entry name" value="TIR"/>
    <property type="match status" value="1"/>
</dbReference>
<evidence type="ECO:0000313" key="9">
    <source>
        <dbReference type="EMBL" id="AES89794.2"/>
    </source>
</evidence>
<accession>G7JCM5</accession>
<dbReference type="InterPro" id="IPR036390">
    <property type="entry name" value="WH_DNA-bd_sf"/>
</dbReference>
<evidence type="ECO:0000256" key="1">
    <source>
        <dbReference type="ARBA" id="ARBA00011982"/>
    </source>
</evidence>
<keyword evidence="2" id="KW-0433">Leucine-rich repeat</keyword>
<proteinExistence type="predicted"/>
<dbReference type="PANTHER" id="PTHR11017">
    <property type="entry name" value="LEUCINE-RICH REPEAT-CONTAINING PROTEIN"/>
    <property type="match status" value="1"/>
</dbReference>
<feature type="domain" description="TIR" evidence="8">
    <location>
        <begin position="20"/>
        <end position="186"/>
    </location>
</feature>
<dbReference type="EMBL" id="CM001220">
    <property type="protein sequence ID" value="AES89794.2"/>
    <property type="molecule type" value="Genomic_DNA"/>
</dbReference>
<reference evidence="10" key="4">
    <citation type="journal article" date="2018" name="Nat. Plants">
        <title>Whole-genome landscape of Medicago truncatula symbiotic genes.</title>
        <authorList>
            <person name="Pecrix Y."/>
            <person name="Gamas P."/>
            <person name="Carrere S."/>
        </authorList>
    </citation>
    <scope>NUCLEOTIDE SEQUENCE</scope>
    <source>
        <tissue evidence="10">Leaves</tissue>
    </source>
</reference>